<dbReference type="Proteomes" id="UP001198571">
    <property type="component" value="Unassembled WGS sequence"/>
</dbReference>
<comment type="caution">
    <text evidence="2">The sequence shown here is derived from an EMBL/GenBank/DDBJ whole genome shotgun (WGS) entry which is preliminary data.</text>
</comment>
<organism evidence="2 3">
    <name type="scientific">Pseudogemmobacter faecipullorum</name>
    <dbReference type="NCBI Taxonomy" id="2755041"/>
    <lineage>
        <taxon>Bacteria</taxon>
        <taxon>Pseudomonadati</taxon>
        <taxon>Pseudomonadota</taxon>
        <taxon>Alphaproteobacteria</taxon>
        <taxon>Rhodobacterales</taxon>
        <taxon>Paracoccaceae</taxon>
        <taxon>Pseudogemmobacter</taxon>
    </lineage>
</organism>
<dbReference type="RefSeq" id="WP_226937167.1">
    <property type="nucleotide sequence ID" value="NZ_JACDXX010000019.1"/>
</dbReference>
<gene>
    <name evidence="2" type="ORF">H0485_17120</name>
</gene>
<keyword evidence="3" id="KW-1185">Reference proteome</keyword>
<evidence type="ECO:0000313" key="3">
    <source>
        <dbReference type="Proteomes" id="UP001198571"/>
    </source>
</evidence>
<dbReference type="EMBL" id="JACDXX010000019">
    <property type="protein sequence ID" value="MCB5411716.1"/>
    <property type="molecule type" value="Genomic_DNA"/>
</dbReference>
<evidence type="ECO:0000313" key="2">
    <source>
        <dbReference type="EMBL" id="MCB5411716.1"/>
    </source>
</evidence>
<feature type="signal peptide" evidence="1">
    <location>
        <begin position="1"/>
        <end position="23"/>
    </location>
</feature>
<evidence type="ECO:0000256" key="1">
    <source>
        <dbReference type="SAM" id="SignalP"/>
    </source>
</evidence>
<reference evidence="2 3" key="1">
    <citation type="submission" date="2020-07" db="EMBL/GenBank/DDBJ databases">
        <title>Pseudogemmobacter sp. nov., isolated from poultry manure in Taiwan.</title>
        <authorList>
            <person name="Lin S.-Y."/>
            <person name="Tang Y.-S."/>
            <person name="Young C.-C."/>
        </authorList>
    </citation>
    <scope>NUCLEOTIDE SEQUENCE [LARGE SCALE GENOMIC DNA]</scope>
    <source>
        <strain evidence="2 3">CC-YST710</strain>
    </source>
</reference>
<feature type="chain" id="PRO_5045325301" evidence="1">
    <location>
        <begin position="24"/>
        <end position="333"/>
    </location>
</feature>
<name>A0ABS8CQT2_9RHOB</name>
<sequence length="333" mass="34501">MTRLRSIAFGLGIAAFLPSAVLAGGATCSVNDGIWQAGHSGTQSALNAAVNTMAATVATQSQMTNEQLISAVRLATRQRSAASAREAAFGKSSAQGVAQVYAAQQAAERIAEAHRTYGPQGQAVGSCDIIERLQQTDVALTTLGSRASEIMNSGALYSAPGSTVETGEAIAAALRYDTPEAVSAEAFLSPDTPDAIKDAFMNNVIGFPPVKPQSITGPGDRLTMMTARRAEAVRSPAIVSLAAVRAAREEGGHFDDASGMSADEALSWLISRYGGGDEYEEWSAALVTKSEVGLAKEIARLRAIALGLENSLSGSNDRREAVIAALLGAEAVR</sequence>
<keyword evidence="1" id="KW-0732">Signal</keyword>
<proteinExistence type="predicted"/>
<protein>
    <submittedName>
        <fullName evidence="2">Uncharacterized protein</fullName>
    </submittedName>
</protein>
<accession>A0ABS8CQT2</accession>